<dbReference type="Pfam" id="PF09723">
    <property type="entry name" value="Zn_ribbon_8"/>
    <property type="match status" value="1"/>
</dbReference>
<keyword evidence="4" id="KW-1185">Reference proteome</keyword>
<proteinExistence type="predicted"/>
<accession>A0A4R2KTW4</accession>
<dbReference type="NCBIfam" id="TIGR02605">
    <property type="entry name" value="CxxC_CxxC_SSSS"/>
    <property type="match status" value="1"/>
</dbReference>
<evidence type="ECO:0000259" key="2">
    <source>
        <dbReference type="SMART" id="SM00834"/>
    </source>
</evidence>
<dbReference type="PANTHER" id="PTHR34404">
    <property type="entry name" value="REGULATORY PROTEIN, FMDB FAMILY"/>
    <property type="match status" value="1"/>
</dbReference>
<evidence type="ECO:0000313" key="4">
    <source>
        <dbReference type="Proteomes" id="UP000294980"/>
    </source>
</evidence>
<comment type="caution">
    <text evidence="3">The sequence shown here is derived from an EMBL/GenBank/DDBJ whole genome shotgun (WGS) entry which is preliminary data.</text>
</comment>
<dbReference type="PANTHER" id="PTHR34404:SF2">
    <property type="entry name" value="CONSERVED SERINE RICH PROTEIN"/>
    <property type="match status" value="1"/>
</dbReference>
<dbReference type="InterPro" id="IPR013429">
    <property type="entry name" value="Regulatory_FmdB_Zinc_ribbon"/>
</dbReference>
<feature type="compositionally biased region" description="Low complexity" evidence="1">
    <location>
        <begin position="109"/>
        <end position="119"/>
    </location>
</feature>
<feature type="compositionally biased region" description="Basic and acidic residues" evidence="1">
    <location>
        <begin position="56"/>
        <end position="73"/>
    </location>
</feature>
<dbReference type="OrthoDB" id="9813321at2"/>
<dbReference type="RefSeq" id="WP_117316986.1">
    <property type="nucleotide sequence ID" value="NZ_QQSW01000007.1"/>
</dbReference>
<feature type="region of interest" description="Disordered" evidence="1">
    <location>
        <begin position="53"/>
        <end position="119"/>
    </location>
</feature>
<name>A0A4R2KTW4_9GAMM</name>
<dbReference type="EMBL" id="SLWX01000003">
    <property type="protein sequence ID" value="TCO77294.1"/>
    <property type="molecule type" value="Genomic_DNA"/>
</dbReference>
<sequence>MPIYEYVCESCGELTEALRKISDPPLEICPACGQPALRKKVSAAAFRLKGGGWYETDFKTGDKKKNLVADESKSSNAPDKPADAAKASPSESGSAGSKASADKPDKSKGTTSGGSSSAA</sequence>
<evidence type="ECO:0000313" key="3">
    <source>
        <dbReference type="EMBL" id="TCO77294.1"/>
    </source>
</evidence>
<gene>
    <name evidence="3" type="ORF">EV688_103310</name>
</gene>
<feature type="compositionally biased region" description="Low complexity" evidence="1">
    <location>
        <begin position="84"/>
        <end position="99"/>
    </location>
</feature>
<evidence type="ECO:0000256" key="1">
    <source>
        <dbReference type="SAM" id="MobiDB-lite"/>
    </source>
</evidence>
<protein>
    <submittedName>
        <fullName evidence="3">Putative FmdB family regulatory protein</fullName>
    </submittedName>
</protein>
<organism evidence="3 4">
    <name type="scientific">Chromatocurvus halotolerans</name>
    <dbReference type="NCBI Taxonomy" id="1132028"/>
    <lineage>
        <taxon>Bacteria</taxon>
        <taxon>Pseudomonadati</taxon>
        <taxon>Pseudomonadota</taxon>
        <taxon>Gammaproteobacteria</taxon>
        <taxon>Cellvibrionales</taxon>
        <taxon>Halieaceae</taxon>
        <taxon>Chromatocurvus</taxon>
    </lineage>
</organism>
<reference evidence="3 4" key="1">
    <citation type="submission" date="2019-03" db="EMBL/GenBank/DDBJ databases">
        <title>Genomic Encyclopedia of Type Strains, Phase IV (KMG-IV): sequencing the most valuable type-strain genomes for metagenomic binning, comparative biology and taxonomic classification.</title>
        <authorList>
            <person name="Goeker M."/>
        </authorList>
    </citation>
    <scope>NUCLEOTIDE SEQUENCE [LARGE SCALE GENOMIC DNA]</scope>
    <source>
        <strain evidence="3 4">DSM 23344</strain>
    </source>
</reference>
<dbReference type="Proteomes" id="UP000294980">
    <property type="component" value="Unassembled WGS sequence"/>
</dbReference>
<dbReference type="SMART" id="SM00834">
    <property type="entry name" value="CxxC_CXXC_SSSS"/>
    <property type="match status" value="1"/>
</dbReference>
<dbReference type="AlphaFoldDB" id="A0A4R2KTW4"/>
<feature type="domain" description="Putative regulatory protein FmdB zinc ribbon" evidence="2">
    <location>
        <begin position="1"/>
        <end position="42"/>
    </location>
</feature>